<keyword evidence="6 9" id="KW-0029">Amino-acid transport</keyword>
<dbReference type="PANTHER" id="PTHR30588:SF0">
    <property type="entry name" value="BRANCHED-CHAIN AMINO ACID PERMEASE BRNQ"/>
    <property type="match status" value="1"/>
</dbReference>
<dbReference type="Pfam" id="PF05525">
    <property type="entry name" value="Branch_AA_trans"/>
    <property type="match status" value="1"/>
</dbReference>
<dbReference type="RefSeq" id="WP_023053127.1">
    <property type="nucleotide sequence ID" value="NZ_AWXA01000009.1"/>
</dbReference>
<evidence type="ECO:0000313" key="11">
    <source>
        <dbReference type="Proteomes" id="UP000017090"/>
    </source>
</evidence>
<feature type="transmembrane region" description="Helical" evidence="9">
    <location>
        <begin position="17"/>
        <end position="36"/>
    </location>
</feature>
<dbReference type="GO" id="GO:0005304">
    <property type="term" value="F:L-valine transmembrane transporter activity"/>
    <property type="evidence" value="ECO:0007669"/>
    <property type="project" value="TreeGrafter"/>
</dbReference>
<dbReference type="GO" id="GO:0015818">
    <property type="term" value="P:isoleucine transport"/>
    <property type="evidence" value="ECO:0007669"/>
    <property type="project" value="TreeGrafter"/>
</dbReference>
<feature type="transmembrane region" description="Helical" evidence="9">
    <location>
        <begin position="227"/>
        <end position="251"/>
    </location>
</feature>
<evidence type="ECO:0000313" key="10">
    <source>
        <dbReference type="EMBL" id="ERT61476.1"/>
    </source>
</evidence>
<name>U7UQA5_9FIRM</name>
<feature type="transmembrane region" description="Helical" evidence="9">
    <location>
        <begin position="124"/>
        <end position="141"/>
    </location>
</feature>
<evidence type="ECO:0000256" key="4">
    <source>
        <dbReference type="ARBA" id="ARBA00022475"/>
    </source>
</evidence>
<dbReference type="AlphaFoldDB" id="U7UQA5"/>
<feature type="transmembrane region" description="Helical" evidence="9">
    <location>
        <begin position="194"/>
        <end position="215"/>
    </location>
</feature>
<keyword evidence="3 9" id="KW-0813">Transport</keyword>
<keyword evidence="5 9" id="KW-0812">Transmembrane</keyword>
<comment type="function">
    <text evidence="9">Component of the transport system for branched-chain amino acids.</text>
</comment>
<feature type="transmembrane region" description="Helical" evidence="9">
    <location>
        <begin position="374"/>
        <end position="396"/>
    </location>
</feature>
<dbReference type="Proteomes" id="UP000017090">
    <property type="component" value="Unassembled WGS sequence"/>
</dbReference>
<organism evidence="10 11">
    <name type="scientific">Megasphaera vaginalis</name>
    <name type="common">ex Srinivasan et al. 2021</name>
    <dbReference type="NCBI Taxonomy" id="1111454"/>
    <lineage>
        <taxon>Bacteria</taxon>
        <taxon>Bacillati</taxon>
        <taxon>Bacillota</taxon>
        <taxon>Negativicutes</taxon>
        <taxon>Veillonellales</taxon>
        <taxon>Veillonellaceae</taxon>
        <taxon>Megasphaera</taxon>
    </lineage>
</organism>
<protein>
    <recommendedName>
        <fullName evidence="9">Branched-chain amino acid transport system carrier protein</fullName>
    </recommendedName>
</protein>
<gene>
    <name evidence="10" type="ORF">HMPREF1250_0513</name>
</gene>
<dbReference type="GO" id="GO:0005886">
    <property type="term" value="C:plasma membrane"/>
    <property type="evidence" value="ECO:0007669"/>
    <property type="project" value="UniProtKB-SubCell"/>
</dbReference>
<dbReference type="GO" id="GO:0015820">
    <property type="term" value="P:L-leucine transport"/>
    <property type="evidence" value="ECO:0007669"/>
    <property type="project" value="TreeGrafter"/>
</dbReference>
<dbReference type="InterPro" id="IPR004685">
    <property type="entry name" value="Brnchd-chn_aa_trnsp_Livcs"/>
</dbReference>
<feature type="transmembrane region" description="Helical" evidence="9">
    <location>
        <begin position="90"/>
        <end position="112"/>
    </location>
</feature>
<keyword evidence="7 9" id="KW-1133">Transmembrane helix</keyword>
<evidence type="ECO:0000256" key="9">
    <source>
        <dbReference type="RuleBase" id="RU362122"/>
    </source>
</evidence>
<evidence type="ECO:0000256" key="3">
    <source>
        <dbReference type="ARBA" id="ARBA00022448"/>
    </source>
</evidence>
<reference evidence="10 11" key="1">
    <citation type="submission" date="2013-09" db="EMBL/GenBank/DDBJ databases">
        <authorList>
            <person name="Durkin A.S."/>
            <person name="Haft D.R."/>
            <person name="McCorrison J."/>
            <person name="Torralba M."/>
            <person name="Gillis M."/>
            <person name="Haft D.H."/>
            <person name="Methe B."/>
            <person name="Sutton G."/>
            <person name="Nelson K.E."/>
        </authorList>
    </citation>
    <scope>NUCLEOTIDE SEQUENCE [LARGE SCALE GENOMIC DNA]</scope>
    <source>
        <strain evidence="10 11">BV3C16-1</strain>
    </source>
</reference>
<feature type="transmembrane region" description="Helical" evidence="9">
    <location>
        <begin position="153"/>
        <end position="174"/>
    </location>
</feature>
<dbReference type="EMBL" id="AWXA01000009">
    <property type="protein sequence ID" value="ERT61476.1"/>
    <property type="molecule type" value="Genomic_DNA"/>
</dbReference>
<evidence type="ECO:0000256" key="2">
    <source>
        <dbReference type="ARBA" id="ARBA00008540"/>
    </source>
</evidence>
<dbReference type="PATRIC" id="fig|1111454.3.peg.627"/>
<comment type="caution">
    <text evidence="10">The sequence shown here is derived from an EMBL/GenBank/DDBJ whole genome shotgun (WGS) entry which is preliminary data.</text>
</comment>
<proteinExistence type="inferred from homology"/>
<feature type="transmembrane region" description="Helical" evidence="9">
    <location>
        <begin position="340"/>
        <end position="362"/>
    </location>
</feature>
<feature type="transmembrane region" description="Helical" evidence="9">
    <location>
        <begin position="317"/>
        <end position="334"/>
    </location>
</feature>
<sequence length="444" mass="46825">MIETKTLAGRTVRLRDVFILGFAFFATYFGAGNLIFPPQLGLSSGTAFLPALLGLSLSGILLPVFALLVINRCGDVRRLTAHVGKHTYHILLTLLMIICTFVSIPRTCATAVQLGVQGNFPDLPFTAGVLIYFAVAYFFTFDEGSVFDKMGKYLTPILALILIVVGAAGIFFPLGTPADPVVENAFVNAFLGGYNTGDVLVSFIMASLFIGAVEAKGYTTRKSRNEAMVLCGLITVILLLVIYGSLLYMGACVSGDYEQSLGRAALLVAIIQRVGGWVMIPMGIAVVLACLTTAVGQIAAVANFFSALSAGRVSYRFFVIVTAAVSAATALLGVDGIVTYIGWIYSISYPPVLALMVLGTFAKVIPNDGAYRGATYLVVIYALLEALPGLSGMAAAKAIVAVTPLSSYGFGWITPFLIGFGGGAVWGHVRRETAIGPGNEKAIS</sequence>
<accession>U7UQA5</accession>
<evidence type="ECO:0000256" key="6">
    <source>
        <dbReference type="ARBA" id="ARBA00022970"/>
    </source>
</evidence>
<evidence type="ECO:0000256" key="8">
    <source>
        <dbReference type="ARBA" id="ARBA00023136"/>
    </source>
</evidence>
<evidence type="ECO:0000256" key="1">
    <source>
        <dbReference type="ARBA" id="ARBA00004651"/>
    </source>
</evidence>
<evidence type="ECO:0000256" key="7">
    <source>
        <dbReference type="ARBA" id="ARBA00022989"/>
    </source>
</evidence>
<dbReference type="OrthoDB" id="9783920at2"/>
<comment type="subcellular location">
    <subcellularLocation>
        <location evidence="1 9">Cell membrane</location>
        <topology evidence="1 9">Multi-pass membrane protein</topology>
    </subcellularLocation>
</comment>
<keyword evidence="8 9" id="KW-0472">Membrane</keyword>
<evidence type="ECO:0000256" key="5">
    <source>
        <dbReference type="ARBA" id="ARBA00022692"/>
    </source>
</evidence>
<dbReference type="GO" id="GO:0015188">
    <property type="term" value="F:L-isoleucine transmembrane transporter activity"/>
    <property type="evidence" value="ECO:0007669"/>
    <property type="project" value="TreeGrafter"/>
</dbReference>
<dbReference type="GO" id="GO:0015190">
    <property type="term" value="F:L-leucine transmembrane transporter activity"/>
    <property type="evidence" value="ECO:0007669"/>
    <property type="project" value="TreeGrafter"/>
</dbReference>
<keyword evidence="11" id="KW-1185">Reference proteome</keyword>
<comment type="similarity">
    <text evidence="2 9">Belongs to the branched chain amino acid transporter family.</text>
</comment>
<keyword evidence="4" id="KW-1003">Cell membrane</keyword>
<feature type="transmembrane region" description="Helical" evidence="9">
    <location>
        <begin position="408"/>
        <end position="429"/>
    </location>
</feature>
<feature type="transmembrane region" description="Helical" evidence="9">
    <location>
        <begin position="48"/>
        <end position="70"/>
    </location>
</feature>
<feature type="transmembrane region" description="Helical" evidence="9">
    <location>
        <begin position="282"/>
        <end position="305"/>
    </location>
</feature>
<dbReference type="PANTHER" id="PTHR30588">
    <property type="entry name" value="BRANCHED-CHAIN AMINO ACID TRANSPORT SYSTEM 2 CARRIER PROTEIN"/>
    <property type="match status" value="1"/>
</dbReference>
<dbReference type="eggNOG" id="COG1114">
    <property type="taxonomic scope" value="Bacteria"/>
</dbReference>